<evidence type="ECO:0000259" key="1">
    <source>
        <dbReference type="Pfam" id="PF07484"/>
    </source>
</evidence>
<dbReference type="Proteomes" id="UP000017973">
    <property type="component" value="Unassembled WGS sequence"/>
</dbReference>
<dbReference type="Gene3D" id="3.90.1340.10">
    <property type="entry name" value="Phage tail collar domain"/>
    <property type="match status" value="1"/>
</dbReference>
<dbReference type="PATRIC" id="fig|1408254.3.peg.4083"/>
<sequence length="200" mass="21560">MIWKEGAGQLLAGTFSNKQMLRWRRMTMEDYYVGEIRMFGGEYAPAGWALCNGQELPIAEYEVLFALIGTTYGGDGQSTFALPDLRGRLPVHRGTNPMTGTKYDLGAKAGSETVTLSLPQLPAHTHNVHASQLQGDSDTPLNQVWAQSAKVFSTAAEAPSALMDANSLSNVGGNQPHDNMMPSLAITFIIAVTGLYPPKS</sequence>
<dbReference type="InterPro" id="IPR011083">
    <property type="entry name" value="Phage_tail_collar_dom"/>
</dbReference>
<reference evidence="2 3" key="1">
    <citation type="journal article" date="2014" name="Genome Announc.">
        <title>Draft Genome Sequence of Brevibacillus panacihumi Strain W25, a Halotolerant Hydrocarbon-Degrading Bacterium.</title>
        <authorList>
            <person name="Wang X."/>
            <person name="Jin D."/>
            <person name="Zhou L."/>
            <person name="Wu L."/>
            <person name="An W."/>
            <person name="Chen Y."/>
            <person name="Zhao L."/>
        </authorList>
    </citation>
    <scope>NUCLEOTIDE SEQUENCE [LARGE SCALE GENOMIC DNA]</scope>
    <source>
        <strain evidence="2 3">W25</strain>
    </source>
</reference>
<dbReference type="Pfam" id="PF07484">
    <property type="entry name" value="Collar"/>
    <property type="match status" value="1"/>
</dbReference>
<dbReference type="HOGENOM" id="CLU_087872_0_0_9"/>
<organism evidence="2 3">
    <name type="scientific">Brevibacillus panacihumi W25</name>
    <dbReference type="NCBI Taxonomy" id="1408254"/>
    <lineage>
        <taxon>Bacteria</taxon>
        <taxon>Bacillati</taxon>
        <taxon>Bacillota</taxon>
        <taxon>Bacilli</taxon>
        <taxon>Bacillales</taxon>
        <taxon>Paenibacillaceae</taxon>
        <taxon>Brevibacillus</taxon>
    </lineage>
</organism>
<comment type="caution">
    <text evidence="2">The sequence shown here is derived from an EMBL/GenBank/DDBJ whole genome shotgun (WGS) entry which is preliminary data.</text>
</comment>
<keyword evidence="3" id="KW-1185">Reference proteome</keyword>
<gene>
    <name evidence="2" type="ORF">T458_20835</name>
</gene>
<evidence type="ECO:0000313" key="3">
    <source>
        <dbReference type="Proteomes" id="UP000017973"/>
    </source>
</evidence>
<dbReference type="STRING" id="1408254.T458_20835"/>
<dbReference type="InterPro" id="IPR037053">
    <property type="entry name" value="Phage_tail_collar_dom_sf"/>
</dbReference>
<accession>V6M3X8</accession>
<dbReference type="SUPFAM" id="SSF88874">
    <property type="entry name" value="Receptor-binding domain of short tail fibre protein gp12"/>
    <property type="match status" value="1"/>
</dbReference>
<name>V6M3X8_9BACL</name>
<proteinExistence type="predicted"/>
<evidence type="ECO:0000313" key="2">
    <source>
        <dbReference type="EMBL" id="EST53294.1"/>
    </source>
</evidence>
<dbReference type="eggNOG" id="COG4675">
    <property type="taxonomic scope" value="Bacteria"/>
</dbReference>
<dbReference type="EMBL" id="AYJU01000017">
    <property type="protein sequence ID" value="EST53294.1"/>
    <property type="molecule type" value="Genomic_DNA"/>
</dbReference>
<dbReference type="AlphaFoldDB" id="V6M3X8"/>
<protein>
    <submittedName>
        <fullName evidence="2">Microcystin dependent protein</fullName>
    </submittedName>
</protein>
<feature type="domain" description="Phage tail collar" evidence="1">
    <location>
        <begin position="34"/>
        <end position="90"/>
    </location>
</feature>
<dbReference type="CDD" id="cd22641">
    <property type="entry name" value="C24-like"/>
    <property type="match status" value="1"/>
</dbReference>